<keyword evidence="7" id="KW-1185">Reference proteome</keyword>
<dbReference type="Pfam" id="PF02272">
    <property type="entry name" value="DHHA1"/>
    <property type="match status" value="1"/>
</dbReference>
<reference evidence="7" key="2">
    <citation type="submission" date="2016-08" db="EMBL/GenBank/DDBJ databases">
        <title>Discovery of first anaerobic lithoheterotrophic haloarchae widely represented in hypersaline habitats.</title>
        <authorList>
            <person name="Sorokin D.Y."/>
            <person name="Kublanov I.V."/>
            <person name="Roman P."/>
            <person name="Sinninghe Damste J.S."/>
            <person name="Golyshin P.N."/>
            <person name="Rojo D."/>
            <person name="Ciordia S."/>
            <person name="Mena Md.C."/>
            <person name="Ferrer M."/>
            <person name="Smedile F."/>
            <person name="Messina E."/>
            <person name="La Cono V."/>
            <person name="Yakimov M.M."/>
        </authorList>
    </citation>
    <scope>NUCLEOTIDE SEQUENCE [LARGE SCALE GENOMIC DNA]</scope>
    <source>
        <strain evidence="7">HSR6</strain>
    </source>
</reference>
<feature type="domain" description="RCK N-terminal" evidence="2">
    <location>
        <begin position="5"/>
        <end position="91"/>
    </location>
</feature>
<dbReference type="InterPro" id="IPR003156">
    <property type="entry name" value="DHHA1_dom"/>
</dbReference>
<dbReference type="Proteomes" id="UP000186165">
    <property type="component" value="Chromosome"/>
</dbReference>
<dbReference type="SUPFAM" id="SSF51735">
    <property type="entry name" value="NAD(P)-binding Rossmann-fold domains"/>
    <property type="match status" value="1"/>
</dbReference>
<dbReference type="InterPro" id="IPR038763">
    <property type="entry name" value="DHH_sf"/>
</dbReference>
<dbReference type="STRING" id="1873524.HSR6_1205"/>
<dbReference type="KEGG" id="halh:HTSR_1170"/>
<dbReference type="OrthoDB" id="350705at2157"/>
<dbReference type="GO" id="GO:0006813">
    <property type="term" value="P:potassium ion transport"/>
    <property type="evidence" value="ECO:0007669"/>
    <property type="project" value="InterPro"/>
</dbReference>
<reference evidence="4 6" key="1">
    <citation type="submission" date="2016-06" db="EMBL/GenBank/DDBJ databases">
        <title>Discovery of anaerobic lithoheterotrophic haloarchaeon capable of sulfur respiration by hydrogen and formate.</title>
        <authorList>
            <person name="Sorokin D.Y."/>
            <person name="Kublanov I.V."/>
            <person name="Roman P."/>
            <person name="Sinninghe Damste J.S."/>
            <person name="Golyshin P.N."/>
            <person name="Rojo D."/>
            <person name="Ciordia S."/>
            <person name="Mena Md.C."/>
            <person name="Ferrer M."/>
            <person name="Smedile F."/>
            <person name="Messina E."/>
            <person name="La Cono V."/>
            <person name="Yakimov M.M."/>
        </authorList>
    </citation>
    <scope>NUCLEOTIDE SEQUENCE [LARGE SCALE GENOMIC DNA]</scope>
    <source>
        <strain evidence="4 6">HTSR1</strain>
    </source>
</reference>
<dbReference type="Pfam" id="PF01368">
    <property type="entry name" value="DHH"/>
    <property type="match status" value="1"/>
</dbReference>
<protein>
    <submittedName>
        <fullName evidence="4">DHH family phosphoesterase</fullName>
    </submittedName>
</protein>
<evidence type="ECO:0000313" key="4">
    <source>
        <dbReference type="EMBL" id="AOW80350.1"/>
    </source>
</evidence>
<name>A0A1D8S4S8_9EURY</name>
<dbReference type="InterPro" id="IPR003148">
    <property type="entry name" value="RCK_N"/>
</dbReference>
<dbReference type="Gene3D" id="3.90.1640.10">
    <property type="entry name" value="inorganic pyrophosphatase (n-terminal core)"/>
    <property type="match status" value="1"/>
</dbReference>
<gene>
    <name evidence="5" type="ORF">HSR6_1205</name>
    <name evidence="4" type="ORF">HTSR_1170</name>
</gene>
<dbReference type="PATRIC" id="fig|1855411.3.peg.1169"/>
<dbReference type="RefSeq" id="WP_070365045.1">
    <property type="nucleotide sequence ID" value="NZ_CP016070.1"/>
</dbReference>
<dbReference type="SUPFAM" id="SSF64182">
    <property type="entry name" value="DHH phosphoesterases"/>
    <property type="match status" value="1"/>
</dbReference>
<dbReference type="InterPro" id="IPR051319">
    <property type="entry name" value="Oligoribo/pAp-PDE_c-di-AMP_PDE"/>
</dbReference>
<dbReference type="Proteomes" id="UP000185608">
    <property type="component" value="Chromosome"/>
</dbReference>
<accession>A0A1J1ACP0</accession>
<dbReference type="InterPro" id="IPR036291">
    <property type="entry name" value="NAD(P)-bd_dom_sf"/>
</dbReference>
<evidence type="ECO:0000313" key="7">
    <source>
        <dbReference type="Proteomes" id="UP000186165"/>
    </source>
</evidence>
<dbReference type="GO" id="GO:0003676">
    <property type="term" value="F:nucleic acid binding"/>
    <property type="evidence" value="ECO:0007669"/>
    <property type="project" value="InterPro"/>
</dbReference>
<evidence type="ECO:0000259" key="3">
    <source>
        <dbReference type="Pfam" id="PF02272"/>
    </source>
</evidence>
<organism evidence="4 6">
    <name type="scientific">Halodesulfurarchaeum formicicum</name>
    <dbReference type="NCBI Taxonomy" id="1873524"/>
    <lineage>
        <taxon>Archaea</taxon>
        <taxon>Methanobacteriati</taxon>
        <taxon>Methanobacteriota</taxon>
        <taxon>Stenosarchaea group</taxon>
        <taxon>Halobacteria</taxon>
        <taxon>Halobacteriales</taxon>
        <taxon>Halobacteriaceae</taxon>
        <taxon>Halodesulfurarchaeum</taxon>
    </lineage>
</organism>
<evidence type="ECO:0000313" key="5">
    <source>
        <dbReference type="EMBL" id="APE95653.1"/>
    </source>
</evidence>
<dbReference type="EMBL" id="CP016804">
    <property type="protein sequence ID" value="APE95653.1"/>
    <property type="molecule type" value="Genomic_DNA"/>
</dbReference>
<dbReference type="EMBL" id="CP016070">
    <property type="protein sequence ID" value="AOW80350.1"/>
    <property type="molecule type" value="Genomic_DNA"/>
</dbReference>
<dbReference type="KEGG" id="hhsr:HSR6_1205"/>
<reference evidence="5" key="3">
    <citation type="journal article" date="2017" name="ISME J.">
        <title>Discovery of anaerobic lithoheterotrophic haloarchaea, ubiquitous in hypersaline habitats.</title>
        <authorList>
            <person name="Sorokin D.Y."/>
            <person name="Messina E."/>
            <person name="Smedile F."/>
            <person name="Roman P."/>
            <person name="Damste J.S.S."/>
            <person name="Ciordia S."/>
            <person name="Mena M.C."/>
            <person name="Ferrer M."/>
            <person name="Golyshin P.N."/>
            <person name="Kublanov I.V."/>
            <person name="Samarov N.I."/>
            <person name="Toshchakov S.V."/>
            <person name="La Cono V."/>
            <person name="Yakimov M.M."/>
        </authorList>
    </citation>
    <scope>NUCLEOTIDE SEQUENCE</scope>
    <source>
        <strain evidence="5">HSR6</strain>
    </source>
</reference>
<dbReference type="Pfam" id="PF02254">
    <property type="entry name" value="TrkA_N"/>
    <property type="match status" value="1"/>
</dbReference>
<dbReference type="InterPro" id="IPR001667">
    <property type="entry name" value="DDH_dom"/>
</dbReference>
<evidence type="ECO:0000259" key="2">
    <source>
        <dbReference type="Pfam" id="PF02254"/>
    </source>
</evidence>
<dbReference type="PANTHER" id="PTHR47618:SF1">
    <property type="entry name" value="BIFUNCTIONAL OLIGORIBONUCLEASE AND PAP PHOSPHATASE NRNA"/>
    <property type="match status" value="1"/>
</dbReference>
<sequence>MVDRLVLGCGELCRGIITDIRDWQGDLMVIDPDERAVDHLRDVSVNAEVGDITDPDAIGDRGVDPDVIVVLTEYRPRATAAAHAAREAYPGAHLLSLPGETGDYTQIPAVVDGVISPGGLLLDELDERYFAAEPDRLAKLRDTLRVMDGTLTICTHDNPDPDALGAALALRAIAKRFSVPAKICYFGDITHQENRAFVNLLDVDLEALADPAEFEADHLALVDHSRPGVNDQLASETPVDIVIDHHPPSELPEASFVDVRSDVGATSTLLVDYLRGYSIDVATEVATGLLYGIRVDTRDFGRETTERDFEAAAWLLPRADLDALVRIESPSLSPTTLETIGEAVRKRHVADGVLTTCVGMIQSRDSLAQAADRLLGLEDVTVTVVYGYTDDTVHLSGRARGGTADLGQVFRQAFGDLGSAGGHESMAGAQLSLGIFQALGDERVQTQLTEIVEEQIEGRLRAALKDLDANVA</sequence>
<dbReference type="GeneID" id="30417729"/>
<dbReference type="PANTHER" id="PTHR47618">
    <property type="entry name" value="BIFUNCTIONAL OLIGORIBONUCLEASE AND PAP PHOSPHATASE NRNA"/>
    <property type="match status" value="1"/>
</dbReference>
<dbReference type="Gene3D" id="3.40.50.720">
    <property type="entry name" value="NAD(P)-binding Rossmann-like Domain"/>
    <property type="match status" value="1"/>
</dbReference>
<evidence type="ECO:0000259" key="1">
    <source>
        <dbReference type="Pfam" id="PF01368"/>
    </source>
</evidence>
<feature type="domain" description="DDH" evidence="1">
    <location>
        <begin position="152"/>
        <end position="293"/>
    </location>
</feature>
<feature type="domain" description="DHHA1" evidence="3">
    <location>
        <begin position="359"/>
        <end position="441"/>
    </location>
</feature>
<proteinExistence type="predicted"/>
<dbReference type="AlphaFoldDB" id="A0A1D8S4S8"/>
<accession>A0A1D8S4S8</accession>
<evidence type="ECO:0000313" key="6">
    <source>
        <dbReference type="Proteomes" id="UP000185608"/>
    </source>
</evidence>